<dbReference type="OrthoDB" id="5177743at2"/>
<protein>
    <submittedName>
        <fullName evidence="4">Transcriptional regulator, TetR family</fullName>
    </submittedName>
</protein>
<name>A0A127A2D5_9MICC</name>
<gene>
    <name evidence="4" type="ORF">SA2016_2285</name>
</gene>
<feature type="DNA-binding region" description="H-T-H motif" evidence="2">
    <location>
        <begin position="47"/>
        <end position="66"/>
    </location>
</feature>
<dbReference type="EMBL" id="CP014518">
    <property type="protein sequence ID" value="AMM32954.1"/>
    <property type="molecule type" value="Genomic_DNA"/>
</dbReference>
<evidence type="ECO:0000256" key="1">
    <source>
        <dbReference type="ARBA" id="ARBA00023125"/>
    </source>
</evidence>
<evidence type="ECO:0000256" key="2">
    <source>
        <dbReference type="PROSITE-ProRule" id="PRU00335"/>
    </source>
</evidence>
<organism evidence="4 5">
    <name type="scientific">Sinomonas atrocyanea</name>
    <dbReference type="NCBI Taxonomy" id="37927"/>
    <lineage>
        <taxon>Bacteria</taxon>
        <taxon>Bacillati</taxon>
        <taxon>Actinomycetota</taxon>
        <taxon>Actinomycetes</taxon>
        <taxon>Micrococcales</taxon>
        <taxon>Micrococcaceae</taxon>
        <taxon>Sinomonas</taxon>
    </lineage>
</organism>
<dbReference type="InterPro" id="IPR001647">
    <property type="entry name" value="HTH_TetR"/>
</dbReference>
<dbReference type="KEGG" id="satk:SA2016_2285"/>
<dbReference type="Proteomes" id="UP000070134">
    <property type="component" value="Chromosome"/>
</dbReference>
<dbReference type="GO" id="GO:0000976">
    <property type="term" value="F:transcription cis-regulatory region binding"/>
    <property type="evidence" value="ECO:0007669"/>
    <property type="project" value="TreeGrafter"/>
</dbReference>
<dbReference type="Gene3D" id="1.10.357.10">
    <property type="entry name" value="Tetracycline Repressor, domain 2"/>
    <property type="match status" value="1"/>
</dbReference>
<dbReference type="SUPFAM" id="SSF46689">
    <property type="entry name" value="Homeodomain-like"/>
    <property type="match status" value="1"/>
</dbReference>
<evidence type="ECO:0000259" key="3">
    <source>
        <dbReference type="PROSITE" id="PS50977"/>
    </source>
</evidence>
<dbReference type="InterPro" id="IPR050109">
    <property type="entry name" value="HTH-type_TetR-like_transc_reg"/>
</dbReference>
<evidence type="ECO:0000313" key="5">
    <source>
        <dbReference type="Proteomes" id="UP000070134"/>
    </source>
</evidence>
<dbReference type="PROSITE" id="PS50977">
    <property type="entry name" value="HTH_TETR_2"/>
    <property type="match status" value="1"/>
</dbReference>
<dbReference type="RefSeq" id="WP_084249466.1">
    <property type="nucleotide sequence ID" value="NZ_BJMO01000053.1"/>
</dbReference>
<keyword evidence="1 2" id="KW-0238">DNA-binding</keyword>
<sequence>MIDMKSGAPARSYVMTKRAQSAAATAERILDAAAGEFEDGTPIAGITLEAVAARAGVSVQTVLRRFGDKDGLFAASAERQAARVAAERDPAVAGDLAGAVVNLAGHYERDGRLALRLLAEESSSPFMAAVTGAGRAFHRSWCERVFAPFLDGLEGAGRRRRLAQIVAVCDVYVWKLLRLDAGLSSQAYREALLELLEPLTRRP</sequence>
<evidence type="ECO:0000313" key="4">
    <source>
        <dbReference type="EMBL" id="AMM32954.1"/>
    </source>
</evidence>
<accession>A0A127A2D5</accession>
<dbReference type="Pfam" id="PF00440">
    <property type="entry name" value="TetR_N"/>
    <property type="match status" value="1"/>
</dbReference>
<dbReference type="GO" id="GO:0003700">
    <property type="term" value="F:DNA-binding transcription factor activity"/>
    <property type="evidence" value="ECO:0007669"/>
    <property type="project" value="TreeGrafter"/>
</dbReference>
<proteinExistence type="predicted"/>
<feature type="domain" description="HTH tetR-type" evidence="3">
    <location>
        <begin position="23"/>
        <end position="84"/>
    </location>
</feature>
<dbReference type="AlphaFoldDB" id="A0A127A2D5"/>
<dbReference type="InterPro" id="IPR009057">
    <property type="entry name" value="Homeodomain-like_sf"/>
</dbReference>
<dbReference type="PANTHER" id="PTHR30055">
    <property type="entry name" value="HTH-TYPE TRANSCRIPTIONAL REGULATOR RUTR"/>
    <property type="match status" value="1"/>
</dbReference>
<reference evidence="4 5" key="1">
    <citation type="submission" date="2016-02" db="EMBL/GenBank/DDBJ databases">
        <title>Complete genome of Sinomonas atrocyanea KCTC 3377.</title>
        <authorList>
            <person name="Kim K.M."/>
        </authorList>
    </citation>
    <scope>NUCLEOTIDE SEQUENCE [LARGE SCALE GENOMIC DNA]</scope>
    <source>
        <strain evidence="4 5">KCTC 3377</strain>
    </source>
</reference>
<keyword evidence="5" id="KW-1185">Reference proteome</keyword>
<dbReference type="PANTHER" id="PTHR30055:SF153">
    <property type="entry name" value="HTH-TYPE TRANSCRIPTIONAL REPRESSOR RV3405C"/>
    <property type="match status" value="1"/>
</dbReference>